<accession>A0A0A9AFZ8</accession>
<proteinExistence type="predicted"/>
<organism evidence="2">
    <name type="scientific">Arundo donax</name>
    <name type="common">Giant reed</name>
    <name type="synonym">Donax arundinaceus</name>
    <dbReference type="NCBI Taxonomy" id="35708"/>
    <lineage>
        <taxon>Eukaryota</taxon>
        <taxon>Viridiplantae</taxon>
        <taxon>Streptophyta</taxon>
        <taxon>Embryophyta</taxon>
        <taxon>Tracheophyta</taxon>
        <taxon>Spermatophyta</taxon>
        <taxon>Magnoliopsida</taxon>
        <taxon>Liliopsida</taxon>
        <taxon>Poales</taxon>
        <taxon>Poaceae</taxon>
        <taxon>PACMAD clade</taxon>
        <taxon>Arundinoideae</taxon>
        <taxon>Arundineae</taxon>
        <taxon>Arundo</taxon>
    </lineage>
</organism>
<protein>
    <submittedName>
        <fullName evidence="2">Uncharacterized protein</fullName>
    </submittedName>
</protein>
<reference evidence="2" key="2">
    <citation type="journal article" date="2015" name="Data Brief">
        <title>Shoot transcriptome of the giant reed, Arundo donax.</title>
        <authorList>
            <person name="Barrero R.A."/>
            <person name="Guerrero F.D."/>
            <person name="Moolhuijzen P."/>
            <person name="Goolsby J.A."/>
            <person name="Tidwell J."/>
            <person name="Bellgard S.E."/>
            <person name="Bellgard M.I."/>
        </authorList>
    </citation>
    <scope>NUCLEOTIDE SEQUENCE</scope>
    <source>
        <tissue evidence="2">Shoot tissue taken approximately 20 cm above the soil surface</tissue>
    </source>
</reference>
<evidence type="ECO:0000313" key="2">
    <source>
        <dbReference type="EMBL" id="JAD50061.1"/>
    </source>
</evidence>
<dbReference type="AlphaFoldDB" id="A0A0A9AFZ8"/>
<name>A0A0A9AFZ8_ARUDO</name>
<sequence>MSPKAQNSSLVARGPALLFERPPDTDTSPAFLSPGNCPSNRVARRRGPAARGCRSCRRLACRTPPGIRRSPPG</sequence>
<feature type="compositionally biased region" description="Polar residues" evidence="1">
    <location>
        <begin position="1"/>
        <end position="10"/>
    </location>
</feature>
<feature type="region of interest" description="Disordered" evidence="1">
    <location>
        <begin position="1"/>
        <end position="44"/>
    </location>
</feature>
<dbReference type="EMBL" id="GBRH01247834">
    <property type="protein sequence ID" value="JAD50061.1"/>
    <property type="molecule type" value="Transcribed_RNA"/>
</dbReference>
<reference evidence="2" key="1">
    <citation type="submission" date="2014-09" db="EMBL/GenBank/DDBJ databases">
        <authorList>
            <person name="Magalhaes I.L.F."/>
            <person name="Oliveira U."/>
            <person name="Santos F.R."/>
            <person name="Vidigal T.H.D.A."/>
            <person name="Brescovit A.D."/>
            <person name="Santos A.J."/>
        </authorList>
    </citation>
    <scope>NUCLEOTIDE SEQUENCE</scope>
    <source>
        <tissue evidence="2">Shoot tissue taken approximately 20 cm above the soil surface</tissue>
    </source>
</reference>
<evidence type="ECO:0000256" key="1">
    <source>
        <dbReference type="SAM" id="MobiDB-lite"/>
    </source>
</evidence>